<evidence type="ECO:0008006" key="3">
    <source>
        <dbReference type="Google" id="ProtNLM"/>
    </source>
</evidence>
<dbReference type="InterPro" id="IPR011467">
    <property type="entry name" value="DUF1573"/>
</dbReference>
<comment type="caution">
    <text evidence="1">The sequence shown here is derived from an EMBL/GenBank/DDBJ whole genome shotgun (WGS) entry which is preliminary data.</text>
</comment>
<gene>
    <name evidence="1" type="ORF">CLI86_13485</name>
</gene>
<name>A0A2A6E482_TANFO</name>
<dbReference type="EMBL" id="NSLJ01000063">
    <property type="protein sequence ID" value="PDP41575.1"/>
    <property type="molecule type" value="Genomic_DNA"/>
</dbReference>
<protein>
    <recommendedName>
        <fullName evidence="3">DUF1573 domain-containing protein</fullName>
    </recommendedName>
</protein>
<dbReference type="Pfam" id="PF07610">
    <property type="entry name" value="DUF1573"/>
    <property type="match status" value="1"/>
</dbReference>
<proteinExistence type="predicted"/>
<evidence type="ECO:0000313" key="1">
    <source>
        <dbReference type="EMBL" id="PDP41575.1"/>
    </source>
</evidence>
<accession>A0A2A6E482</accession>
<dbReference type="AlphaFoldDB" id="A0A2A6E482"/>
<dbReference type="InterPro" id="IPR013783">
    <property type="entry name" value="Ig-like_fold"/>
</dbReference>
<dbReference type="PANTHER" id="PTHR37833:SF1">
    <property type="entry name" value="SIGNAL PEPTIDE PROTEIN"/>
    <property type="match status" value="1"/>
</dbReference>
<dbReference type="Gene3D" id="2.60.40.10">
    <property type="entry name" value="Immunoglobulins"/>
    <property type="match status" value="1"/>
</dbReference>
<evidence type="ECO:0000313" key="2">
    <source>
        <dbReference type="Proteomes" id="UP000219259"/>
    </source>
</evidence>
<organism evidence="1 2">
    <name type="scientific">Tannerella forsythia</name>
    <name type="common">Bacteroides forsythus</name>
    <dbReference type="NCBI Taxonomy" id="28112"/>
    <lineage>
        <taxon>Bacteria</taxon>
        <taxon>Pseudomonadati</taxon>
        <taxon>Bacteroidota</taxon>
        <taxon>Bacteroidia</taxon>
        <taxon>Bacteroidales</taxon>
        <taxon>Tannerellaceae</taxon>
        <taxon>Tannerella</taxon>
    </lineage>
</organism>
<dbReference type="PANTHER" id="PTHR37833">
    <property type="entry name" value="LIPOPROTEIN-RELATED"/>
    <property type="match status" value="1"/>
</dbReference>
<reference evidence="1 2" key="1">
    <citation type="submission" date="2017-09" db="EMBL/GenBank/DDBJ databases">
        <title>Phase variable restriction modification systems are present in the genome sequences of periodontal pathogens Prevotella intermedia, Tannerella forsythia and Porphyromonas gingivalis.</title>
        <authorList>
            <person name="Haigh R.D."/>
            <person name="Crawford L."/>
            <person name="Ralph J."/>
            <person name="Wanford J."/>
            <person name="Vartoukian S.R."/>
            <person name="Hijazib K."/>
            <person name="Wade W."/>
            <person name="Oggioni M.R."/>
        </authorList>
    </citation>
    <scope>NUCLEOTIDE SEQUENCE [LARGE SCALE GENOMIC DNA]</scope>
    <source>
        <strain evidence="1 2">WW11663</strain>
    </source>
</reference>
<sequence length="272" mass="31056">MTEIIKSWQGKEIIFPEGLIFTKYGKDTIEYNIPVSDYKIIMYVDSVGCTECKLQLYKWKDFITEVDSLTNGAVPILFFFYPKDLREISFLLKRDSINIPVCIDKQNRMNRINHFPSHQMYQCFLVNKENKVICIGNPVHNRKIRDIYLSTISNGKHNPSVQPSGITRIEADKTEFDLGSLKEGDSRKICVTIRNIGKLPLIIHDARTSCGCVHIDYIKRPVVSGNTTEINLTYHANKKGPIHKTVSIYGNMDTSPLTINLKGEVVIAEKNK</sequence>
<dbReference type="Proteomes" id="UP000219259">
    <property type="component" value="Unassembled WGS sequence"/>
</dbReference>